<organism evidence="1 2">
    <name type="scientific">Kineosporia babensis</name>
    <dbReference type="NCBI Taxonomy" id="499548"/>
    <lineage>
        <taxon>Bacteria</taxon>
        <taxon>Bacillati</taxon>
        <taxon>Actinomycetota</taxon>
        <taxon>Actinomycetes</taxon>
        <taxon>Kineosporiales</taxon>
        <taxon>Kineosporiaceae</taxon>
        <taxon>Kineosporia</taxon>
    </lineage>
</organism>
<proteinExistence type="predicted"/>
<evidence type="ECO:0000313" key="2">
    <source>
        <dbReference type="Proteomes" id="UP001138997"/>
    </source>
</evidence>
<dbReference type="AlphaFoldDB" id="A0A9X1NEH2"/>
<gene>
    <name evidence="1" type="ORF">LR394_11850</name>
</gene>
<evidence type="ECO:0000313" key="1">
    <source>
        <dbReference type="EMBL" id="MCD5311598.1"/>
    </source>
</evidence>
<protein>
    <submittedName>
        <fullName evidence="1">Uncharacterized protein</fullName>
    </submittedName>
</protein>
<sequence>MAGFPQGPLNGIPGGAGQLTRWDSELLVEARISLLKLAVPGPIEVGTYTDEEVAVLEQPGGNPPAPAPWLAQLDAQQTEITLATARRGLSARGLYRVTSRGQDATEFDIEVGVMALALMSLRRLVSSIVMVERHIGDQADWQVFYPQAGQLWLRESIDGNGIHRFGLARPEHWVDKLMHWSEVGNENRSAPYFETLVPPGEARLPYAIEQCSTMMLITRFDATAGETSVGESWSSLHVGSEGCFLGRAGASGVQYVGVGDWDVRRHWSDILVNETEER</sequence>
<dbReference type="EMBL" id="JAJOMB010000005">
    <property type="protein sequence ID" value="MCD5311598.1"/>
    <property type="molecule type" value="Genomic_DNA"/>
</dbReference>
<accession>A0A9X1NEH2</accession>
<keyword evidence="2" id="KW-1185">Reference proteome</keyword>
<name>A0A9X1NEH2_9ACTN</name>
<reference evidence="1" key="1">
    <citation type="submission" date="2021-11" db="EMBL/GenBank/DDBJ databases">
        <title>Streptomyces corallinus and Kineosporia corallina sp. nov., two new coral-derived marine actinobacteria.</title>
        <authorList>
            <person name="Buangrab K."/>
            <person name="Sutthacheep M."/>
            <person name="Yeemin T."/>
            <person name="Harunari E."/>
            <person name="Igarashi Y."/>
            <person name="Sripreechasak P."/>
            <person name="Kanchanasin P."/>
            <person name="Tanasupawat S."/>
            <person name="Phongsopitanun W."/>
        </authorList>
    </citation>
    <scope>NUCLEOTIDE SEQUENCE</scope>
    <source>
        <strain evidence="1">JCM 31032</strain>
    </source>
</reference>
<dbReference type="Proteomes" id="UP001138997">
    <property type="component" value="Unassembled WGS sequence"/>
</dbReference>
<dbReference type="RefSeq" id="WP_231440956.1">
    <property type="nucleotide sequence ID" value="NZ_JAJOMB010000005.1"/>
</dbReference>
<comment type="caution">
    <text evidence="1">The sequence shown here is derived from an EMBL/GenBank/DDBJ whole genome shotgun (WGS) entry which is preliminary data.</text>
</comment>